<dbReference type="PRINTS" id="PR00178">
    <property type="entry name" value="FATTYACIDBP"/>
</dbReference>
<protein>
    <submittedName>
        <fullName evidence="4">Fatty acid-binding protein</fullName>
    </submittedName>
</protein>
<organism evidence="4">
    <name type="scientific">Echinostoma caproni</name>
    <dbReference type="NCBI Taxonomy" id="27848"/>
    <lineage>
        <taxon>Eukaryota</taxon>
        <taxon>Metazoa</taxon>
        <taxon>Spiralia</taxon>
        <taxon>Lophotrochozoa</taxon>
        <taxon>Platyhelminthes</taxon>
        <taxon>Trematoda</taxon>
        <taxon>Digenea</taxon>
        <taxon>Plagiorchiida</taxon>
        <taxon>Echinostomata</taxon>
        <taxon>Echinostomatoidea</taxon>
        <taxon>Echinostomatidae</taxon>
        <taxon>Echinostoma</taxon>
    </lineage>
</organism>
<dbReference type="InterPro" id="IPR000463">
    <property type="entry name" value="Fatty_acid-bd"/>
</dbReference>
<keyword evidence="3" id="KW-1185">Reference proteome</keyword>
<reference evidence="2 3" key="2">
    <citation type="submission" date="2018-11" db="EMBL/GenBank/DDBJ databases">
        <authorList>
            <consortium name="Pathogen Informatics"/>
        </authorList>
    </citation>
    <scope>NUCLEOTIDE SEQUENCE [LARGE SCALE GENOMIC DNA]</scope>
    <source>
        <strain evidence="2 3">Egypt</strain>
    </source>
</reference>
<dbReference type="SUPFAM" id="SSF50814">
    <property type="entry name" value="Lipocalins"/>
    <property type="match status" value="1"/>
</dbReference>
<accession>A0A183AI53</accession>
<sequence length="161" mass="18457">MSHLIGEWRCVECKNIESVMIEVVLEQFDHPNRILTIDIEGNEVYMRDEFGSRRLGTTFVLGKEIQELTPDGRIVQSVVELDSDKQLTQIQKHGFNQTRITREVFGDTLIMRMKAGDSVAVLKFIRIGEPKDTKQYFTPPEPEVEPEDLIELEPIAQAVVN</sequence>
<evidence type="ECO:0000256" key="1">
    <source>
        <dbReference type="ARBA" id="ARBA00008390"/>
    </source>
</evidence>
<dbReference type="EMBL" id="UZAN01043654">
    <property type="protein sequence ID" value="VDP78903.1"/>
    <property type="molecule type" value="Genomic_DNA"/>
</dbReference>
<dbReference type="InterPro" id="IPR012674">
    <property type="entry name" value="Calycin"/>
</dbReference>
<evidence type="ECO:0000313" key="3">
    <source>
        <dbReference type="Proteomes" id="UP000272942"/>
    </source>
</evidence>
<dbReference type="CDD" id="cd00742">
    <property type="entry name" value="FABP"/>
    <property type="match status" value="1"/>
</dbReference>
<gene>
    <name evidence="2" type="ORF">ECPE_LOCUS6638</name>
</gene>
<proteinExistence type="inferred from homology"/>
<dbReference type="GO" id="GO:0008289">
    <property type="term" value="F:lipid binding"/>
    <property type="evidence" value="ECO:0007669"/>
    <property type="project" value="UniProtKB-KW"/>
</dbReference>
<reference evidence="4" key="1">
    <citation type="submission" date="2016-06" db="UniProtKB">
        <authorList>
            <consortium name="WormBaseParasite"/>
        </authorList>
    </citation>
    <scope>IDENTIFICATION</scope>
</reference>
<dbReference type="AlphaFoldDB" id="A0A183AI53"/>
<dbReference type="Proteomes" id="UP000272942">
    <property type="component" value="Unassembled WGS sequence"/>
</dbReference>
<dbReference type="InterPro" id="IPR031259">
    <property type="entry name" value="ILBP"/>
</dbReference>
<dbReference type="OrthoDB" id="412780at2759"/>
<dbReference type="Gene3D" id="2.40.128.20">
    <property type="match status" value="1"/>
</dbReference>
<name>A0A183AI53_9TREM</name>
<evidence type="ECO:0000313" key="2">
    <source>
        <dbReference type="EMBL" id="VDP78903.1"/>
    </source>
</evidence>
<evidence type="ECO:0000313" key="4">
    <source>
        <dbReference type="WBParaSite" id="ECPE_0000665101-mRNA-1"/>
    </source>
</evidence>
<dbReference type="PANTHER" id="PTHR11955">
    <property type="entry name" value="FATTY ACID BINDING PROTEIN"/>
    <property type="match status" value="1"/>
</dbReference>
<comment type="similarity">
    <text evidence="1">Belongs to the calycin superfamily. Fatty-acid binding protein (FABP) family.</text>
</comment>
<dbReference type="WBParaSite" id="ECPE_0000665101-mRNA-1">
    <property type="protein sequence ID" value="ECPE_0000665101-mRNA-1"/>
    <property type="gene ID" value="ECPE_0000665101"/>
</dbReference>